<feature type="compositionally biased region" description="Polar residues" evidence="4">
    <location>
        <begin position="805"/>
        <end position="814"/>
    </location>
</feature>
<gene>
    <name evidence="6" type="ORF">ZIOFF_029832</name>
</gene>
<comment type="similarity">
    <text evidence="1">Belongs to the ClpA/ClpB family.</text>
</comment>
<dbReference type="PROSITE" id="PS51903">
    <property type="entry name" value="CLP_R"/>
    <property type="match status" value="1"/>
</dbReference>
<dbReference type="OrthoDB" id="1872342at2759"/>
<dbReference type="Proteomes" id="UP000734854">
    <property type="component" value="Unassembled WGS sequence"/>
</dbReference>
<proteinExistence type="inferred from homology"/>
<evidence type="ECO:0000313" key="6">
    <source>
        <dbReference type="EMBL" id="KAG6511755.1"/>
    </source>
</evidence>
<protein>
    <recommendedName>
        <fullName evidence="5">Clp R domain-containing protein</fullName>
    </recommendedName>
</protein>
<evidence type="ECO:0000259" key="5">
    <source>
        <dbReference type="PROSITE" id="PS51903"/>
    </source>
</evidence>
<evidence type="ECO:0000256" key="2">
    <source>
        <dbReference type="ARBA" id="ARBA00022737"/>
    </source>
</evidence>
<dbReference type="PANTHER" id="PTHR43572:SF3">
    <property type="entry name" value="PROTEIN SMAX1-LIKE 5"/>
    <property type="match status" value="1"/>
</dbReference>
<dbReference type="InterPro" id="IPR051650">
    <property type="entry name" value="SL_signaling_regulator"/>
</dbReference>
<dbReference type="AlphaFoldDB" id="A0A8J5H8M0"/>
<evidence type="ECO:0000313" key="7">
    <source>
        <dbReference type="Proteomes" id="UP000734854"/>
    </source>
</evidence>
<organism evidence="6 7">
    <name type="scientific">Zingiber officinale</name>
    <name type="common">Ginger</name>
    <name type="synonym">Amomum zingiber</name>
    <dbReference type="NCBI Taxonomy" id="94328"/>
    <lineage>
        <taxon>Eukaryota</taxon>
        <taxon>Viridiplantae</taxon>
        <taxon>Streptophyta</taxon>
        <taxon>Embryophyta</taxon>
        <taxon>Tracheophyta</taxon>
        <taxon>Spermatophyta</taxon>
        <taxon>Magnoliopsida</taxon>
        <taxon>Liliopsida</taxon>
        <taxon>Zingiberales</taxon>
        <taxon>Zingiberaceae</taxon>
        <taxon>Zingiber</taxon>
    </lineage>
</organism>
<keyword evidence="2 3" id="KW-0677">Repeat</keyword>
<comment type="caution">
    <text evidence="6">The sequence shown here is derived from an EMBL/GenBank/DDBJ whole genome shotgun (WGS) entry which is preliminary data.</text>
</comment>
<dbReference type="InterPro" id="IPR058680">
    <property type="entry name" value="NBD_SMAX1-like"/>
</dbReference>
<feature type="region of interest" description="Disordered" evidence="4">
    <location>
        <begin position="756"/>
        <end position="815"/>
    </location>
</feature>
<dbReference type="EMBL" id="JACMSC010000008">
    <property type="protein sequence ID" value="KAG6511755.1"/>
    <property type="molecule type" value="Genomic_DNA"/>
</dbReference>
<reference evidence="6 7" key="1">
    <citation type="submission" date="2020-08" db="EMBL/GenBank/DDBJ databases">
        <title>Plant Genome Project.</title>
        <authorList>
            <person name="Zhang R.-G."/>
        </authorList>
    </citation>
    <scope>NUCLEOTIDE SEQUENCE [LARGE SCALE GENOMIC DNA]</scope>
    <source>
        <tissue evidence="6">Rhizome</tissue>
    </source>
</reference>
<accession>A0A8J5H8M0</accession>
<name>A0A8J5H8M0_ZINOF</name>
<evidence type="ECO:0000256" key="1">
    <source>
        <dbReference type="ARBA" id="ARBA00008675"/>
    </source>
</evidence>
<dbReference type="Pfam" id="PF02861">
    <property type="entry name" value="Clp_N"/>
    <property type="match status" value="1"/>
</dbReference>
<dbReference type="Pfam" id="PF23569">
    <property type="entry name" value="NBD_SMAX1"/>
    <property type="match status" value="1"/>
</dbReference>
<dbReference type="InterPro" id="IPR004176">
    <property type="entry name" value="Clp_R_N"/>
</dbReference>
<evidence type="ECO:0000256" key="4">
    <source>
        <dbReference type="SAM" id="MobiDB-lite"/>
    </source>
</evidence>
<sequence>MRTGACTLQQALTAEAATVLKLSLALARRRGHAQVTPLHVATTLLSSTATSSSLLRRACVKSQPRHPASHPLQCRALDLCFNVALNRLPASPCSASLHPSLSNALIAALKRAQAHQRRGCVEIQQHQNLHQQPSPLLAIKVELEQLIISILDDPSVSRVMREAGFSSTCVKNNLEEETSASASSLTHNDIINPFFKLSSWQAPPRSSSQKEDLSAVMEVMLRKQGRRSNAVVVGDSVTITDGLVADLMVKVERGDVPDDIKDAQFVKLHLSHVHLRLMGKSDVDTKVSHLRKKITALAADKGGRGVIIHAGDLRWAVDDEEARDGCGFKPVDYMAEELGRLLSPLRSSNGKVWLLATASYQTYVRCQTRQPSLETLWGLQAVVVPSGGLTLSLRATSDGLEPPRLTKLFDYPLQFLGSKNYSSMDDEKLSCCSECTSNFEKEASVFEFEKNEPHHGSTQLPLWLQKLRPDDHKDSLSELRSKWNSLCRNLHRSRQNQLYLPFLNGIAFANDSNLCSSYSWWSNSKQSKHSRQPHFSSSSSEATAKHDPMFGICNWLGRDETKQRFSEVGLNSLKTPRNEDVNITLSLGSGALLADSATSSKDDVSADQEEGLSSKLQENMPWQSEIIPSIVESLTDTSSCQNKSLCILLEGSDRISKRRLAQVILEHFGGSKVEINSRKWANVEALEKGAKVVILIEEIERADSSFTRYLTDVLKMEGKGVIVIMTTSNYGDQDAGSKNAIKMMLQVEEIKPIDKDLKRKPETTLQSSPKRRTSYGPDLNLLAEEERRKLDEEDDNKDEEAAPSDLTNETSCCATPNLPPELLQLVTARFSLEERSDLVTKSLLLKLQRAFEEEAGGGGIGRLVVDESAAGELTAAAGFFSERCFERWAARVVLGAYRETVGNGGGGKVRLCAEGKLGNVEEFGFMGSVLPGKIDMPREV</sequence>
<evidence type="ECO:0000256" key="3">
    <source>
        <dbReference type="PROSITE-ProRule" id="PRU01251"/>
    </source>
</evidence>
<feature type="domain" description="Clp R" evidence="5">
    <location>
        <begin position="8"/>
        <end position="180"/>
    </location>
</feature>
<dbReference type="PANTHER" id="PTHR43572">
    <property type="entry name" value="CHAPERONE PROTEIN CLPD, CHLOROPLASTIC"/>
    <property type="match status" value="1"/>
</dbReference>
<feature type="compositionally biased region" description="Acidic residues" evidence="4">
    <location>
        <begin position="792"/>
        <end position="802"/>
    </location>
</feature>
<keyword evidence="7" id="KW-1185">Reference proteome</keyword>